<evidence type="ECO:0000256" key="3">
    <source>
        <dbReference type="ARBA" id="ARBA00008779"/>
    </source>
</evidence>
<dbReference type="GO" id="GO:0008053">
    <property type="term" value="P:mitochondrial fusion"/>
    <property type="evidence" value="ECO:0007669"/>
    <property type="project" value="InterPro"/>
</dbReference>
<evidence type="ECO:0000256" key="12">
    <source>
        <dbReference type="PROSITE-ProRule" id="PRU00191"/>
    </source>
</evidence>
<dbReference type="GO" id="GO:0005741">
    <property type="term" value="C:mitochondrial outer membrane"/>
    <property type="evidence" value="ECO:0007669"/>
    <property type="project" value="UniProtKB-SubCell"/>
</dbReference>
<keyword evidence="5" id="KW-0812">Transmembrane</keyword>
<gene>
    <name evidence="15" type="ORF">CLUMA_CG018206</name>
</gene>
<dbReference type="SUPFAM" id="SSF53649">
    <property type="entry name" value="Alkaline phosphatase-like"/>
    <property type="match status" value="1"/>
</dbReference>
<dbReference type="InterPro" id="IPR024607">
    <property type="entry name" value="Sulfatase_CS"/>
</dbReference>
<protein>
    <submittedName>
        <fullName evidence="15">CLUMA_CG018206, isoform A</fullName>
    </submittedName>
</protein>
<proteinExistence type="inferred from homology"/>
<keyword evidence="9 12" id="KW-0727">SH2 domain</keyword>
<evidence type="ECO:0000256" key="10">
    <source>
        <dbReference type="ARBA" id="ARBA00023128"/>
    </source>
</evidence>
<evidence type="ECO:0000256" key="9">
    <source>
        <dbReference type="ARBA" id="ARBA00022999"/>
    </source>
</evidence>
<dbReference type="CDD" id="cd01209">
    <property type="entry name" value="PTB_Shc"/>
    <property type="match status" value="1"/>
</dbReference>
<dbReference type="EMBL" id="CVRI01000064">
    <property type="protein sequence ID" value="CRL04974.1"/>
    <property type="molecule type" value="Genomic_DNA"/>
</dbReference>
<dbReference type="PRINTS" id="PR00629">
    <property type="entry name" value="SHCPIDOMAIN"/>
</dbReference>
<evidence type="ECO:0000313" key="15">
    <source>
        <dbReference type="EMBL" id="CRL04974.1"/>
    </source>
</evidence>
<keyword evidence="7" id="KW-0378">Hydrolase</keyword>
<dbReference type="PROSITE" id="PS00523">
    <property type="entry name" value="SULFATASE_1"/>
    <property type="match status" value="1"/>
</dbReference>
<keyword evidence="11" id="KW-0472">Membrane</keyword>
<dbReference type="PANTHER" id="PTHR21508:SF5">
    <property type="entry name" value="MITOGUARDIN"/>
    <property type="match status" value="1"/>
</dbReference>
<reference evidence="15 16" key="1">
    <citation type="submission" date="2015-04" db="EMBL/GenBank/DDBJ databases">
        <authorList>
            <person name="Syromyatnikov M.Y."/>
            <person name="Popov V.N."/>
        </authorList>
    </citation>
    <scope>NUCLEOTIDE SEQUENCE [LARGE SCALE GENOMIC DNA]</scope>
</reference>
<dbReference type="InterPro" id="IPR036860">
    <property type="entry name" value="SH2_dom_sf"/>
</dbReference>
<evidence type="ECO:0000259" key="13">
    <source>
        <dbReference type="PROSITE" id="PS01179"/>
    </source>
</evidence>
<dbReference type="Pfam" id="PF00640">
    <property type="entry name" value="PID"/>
    <property type="match status" value="1"/>
</dbReference>
<dbReference type="InterPro" id="IPR011993">
    <property type="entry name" value="PH-like_dom_sf"/>
</dbReference>
<dbReference type="InterPro" id="IPR006019">
    <property type="entry name" value="PID_Shc-like"/>
</dbReference>
<dbReference type="GO" id="GO:0016787">
    <property type="term" value="F:hydrolase activity"/>
    <property type="evidence" value="ECO:0007669"/>
    <property type="project" value="UniProtKB-KW"/>
</dbReference>
<dbReference type="InterPro" id="IPR006020">
    <property type="entry name" value="PTB/PI_dom"/>
</dbReference>
<name>A0A1J1J0M6_9DIPT</name>
<dbReference type="STRING" id="568069.A0A1J1J0M6"/>
<feature type="domain" description="PID" evidence="13">
    <location>
        <begin position="26"/>
        <end position="187"/>
    </location>
</feature>
<accession>A0A1J1J0M6</accession>
<dbReference type="InterPro" id="IPR000917">
    <property type="entry name" value="Sulfatase_N"/>
</dbReference>
<evidence type="ECO:0000256" key="1">
    <source>
        <dbReference type="ARBA" id="ARBA00001913"/>
    </source>
</evidence>
<evidence type="ECO:0000256" key="11">
    <source>
        <dbReference type="ARBA" id="ARBA00023136"/>
    </source>
</evidence>
<dbReference type="InterPro" id="IPR000980">
    <property type="entry name" value="SH2"/>
</dbReference>
<organism evidence="15 16">
    <name type="scientific">Clunio marinus</name>
    <dbReference type="NCBI Taxonomy" id="568069"/>
    <lineage>
        <taxon>Eukaryota</taxon>
        <taxon>Metazoa</taxon>
        <taxon>Ecdysozoa</taxon>
        <taxon>Arthropoda</taxon>
        <taxon>Hexapoda</taxon>
        <taxon>Insecta</taxon>
        <taxon>Pterygota</taxon>
        <taxon>Neoptera</taxon>
        <taxon>Endopterygota</taxon>
        <taxon>Diptera</taxon>
        <taxon>Nematocera</taxon>
        <taxon>Chironomoidea</taxon>
        <taxon>Chironomidae</taxon>
        <taxon>Clunio</taxon>
    </lineage>
</organism>
<dbReference type="PROSITE" id="PS01179">
    <property type="entry name" value="PID"/>
    <property type="match status" value="1"/>
</dbReference>
<evidence type="ECO:0000256" key="5">
    <source>
        <dbReference type="ARBA" id="ARBA00022692"/>
    </source>
</evidence>
<dbReference type="Pfam" id="PF00884">
    <property type="entry name" value="Sulfatase"/>
    <property type="match status" value="1"/>
</dbReference>
<dbReference type="FunFam" id="2.30.29.30:FF:000377">
    <property type="entry name" value="Shc transforming protein"/>
    <property type="match status" value="1"/>
</dbReference>
<dbReference type="InterPro" id="IPR017850">
    <property type="entry name" value="Alkaline_phosphatase_core_sf"/>
</dbReference>
<keyword evidence="16" id="KW-1185">Reference proteome</keyword>
<dbReference type="Gene3D" id="3.40.720.10">
    <property type="entry name" value="Alkaline Phosphatase, subunit A"/>
    <property type="match status" value="1"/>
</dbReference>
<dbReference type="Proteomes" id="UP000183832">
    <property type="component" value="Unassembled WGS sequence"/>
</dbReference>
<dbReference type="PROSITE" id="PS50001">
    <property type="entry name" value="SH2"/>
    <property type="match status" value="1"/>
</dbReference>
<comment type="similarity">
    <text evidence="4">Belongs to the mitoguardin family.</text>
</comment>
<comment type="similarity">
    <text evidence="3">Belongs to the sulfatase family.</text>
</comment>
<dbReference type="GO" id="GO:0035556">
    <property type="term" value="P:intracellular signal transduction"/>
    <property type="evidence" value="ECO:0007669"/>
    <property type="project" value="InterPro"/>
</dbReference>
<comment type="subcellular location">
    <subcellularLocation>
        <location evidence="2">Mitochondrion outer membrane</location>
    </subcellularLocation>
</comment>
<dbReference type="SUPFAM" id="SSF50729">
    <property type="entry name" value="PH domain-like"/>
    <property type="match status" value="1"/>
</dbReference>
<evidence type="ECO:0000259" key="14">
    <source>
        <dbReference type="PROSITE" id="PS50001"/>
    </source>
</evidence>
<evidence type="ECO:0000313" key="16">
    <source>
        <dbReference type="Proteomes" id="UP000183832"/>
    </source>
</evidence>
<evidence type="ECO:0000256" key="6">
    <source>
        <dbReference type="ARBA" id="ARBA00022787"/>
    </source>
</evidence>
<dbReference type="InterPro" id="IPR019392">
    <property type="entry name" value="Miga"/>
</dbReference>
<evidence type="ECO:0000256" key="2">
    <source>
        <dbReference type="ARBA" id="ARBA00004294"/>
    </source>
</evidence>
<evidence type="ECO:0000256" key="8">
    <source>
        <dbReference type="ARBA" id="ARBA00022989"/>
    </source>
</evidence>
<feature type="domain" description="SH2" evidence="14">
    <location>
        <begin position="282"/>
        <end position="372"/>
    </location>
</feature>
<keyword evidence="10" id="KW-0496">Mitochondrion</keyword>
<dbReference type="PANTHER" id="PTHR21508">
    <property type="entry name" value="MITOGUARDIN"/>
    <property type="match status" value="1"/>
</dbReference>
<dbReference type="SMART" id="SM00462">
    <property type="entry name" value="PTB"/>
    <property type="match status" value="1"/>
</dbReference>
<dbReference type="Pfam" id="PF00017">
    <property type="entry name" value="SH2"/>
    <property type="match status" value="1"/>
</dbReference>
<dbReference type="Gene3D" id="2.30.29.30">
    <property type="entry name" value="Pleckstrin-homology domain (PH domain)/Phosphotyrosine-binding domain (PTB)"/>
    <property type="match status" value="1"/>
</dbReference>
<evidence type="ECO:0000256" key="4">
    <source>
        <dbReference type="ARBA" id="ARBA00008969"/>
    </source>
</evidence>
<dbReference type="Gene3D" id="3.30.505.10">
    <property type="entry name" value="SH2 domain"/>
    <property type="match status" value="1"/>
</dbReference>
<dbReference type="SUPFAM" id="SSF55550">
    <property type="entry name" value="SH2 domain"/>
    <property type="match status" value="1"/>
</dbReference>
<dbReference type="OrthoDB" id="10012954at2759"/>
<dbReference type="SMART" id="SM00252">
    <property type="entry name" value="SH2"/>
    <property type="match status" value="1"/>
</dbReference>
<dbReference type="Pfam" id="PF10265">
    <property type="entry name" value="Miga"/>
    <property type="match status" value="1"/>
</dbReference>
<sequence>MQSGDKNFLSRPLKNVVRENNIIGNGGTVTFNVTYVGCIEIYASMKALDFSTRSLIARECIHRVRDAKNIKKTNKRIVEKRIQQYISALPCMEHAGSNVSLNISSRCLEIKSTETSEVIARHDMPRISFASGGDTETLNYIAYVAKDVTDWRACYVLECGNKAQPLISTLGEAFEFRYKEYKSEPEKKKISLEHFRKKEIKVDDQEYYNDLPGKVPPDVTLTSPAPIDKRRERLSSNLIDLDSPIEHEYVNESKIKDNDGDKLIAELMKCSNKESKLLMENWFHGSISRTHAESLLKHDGDFLVRESQNTRGQFVLTGMKSGYAKHLLLIDPEGCMNLKGSINLMKLIDVRSKRTKHSNVLFLLADDAGFESGTYLNKIVQTPNIDAFAKRSVIFNKNFVSVSSCSPSRAAILTGSPSHQNGMYGLHQAENHFNSFDNIESLPSLLRKNNIRTGLIGKKHVGPSEVFKFDYEETEEKHSINQVGRNITKIKLLVREFLNTTKNDPFFLMVAFHDPHRCGHVTPQYGPFCERWGSGEIGMGLIPDWHPIYYQWEQIQLPYYVQDTEPARRDIAAQYMTISRLDQGIGLVIRELQLAGKLNDTLIVYTSDNGPPFPSGRTNFYDPGMAVPLLISSPFHKQRWHQVSNVMTSQLDLVPTFLDWYGVSQSHNTNNLMSLTGKSLIPILDKEPSDTDFPVFGSHNFHEVTMSYPMRVVRTKRYKLIHNLNYQSMFPIDQDFYVSPTFQDLINRTISKMSIPWYKNLKSYYKRDEWELFDLKLDGSESINIANKKDYADILKDLQQKLWKWQVETNDPWRCAPHAVLEDKGEYKEMSGLKLFSQNVSITHKVILISVTTGVAILGVLATYMSRRKSRGPIRHQRTRAISGRRTRNSMRSPNDALSIAGSRTSARSVSPGGSIHTITDIVSYASGSTKAPSAIANGTAYLSPQQLGVMGMEKLDTVINFWEDALAAHSLGSAQPEDAEFFREIQNLLDIAYQLQEQSELLFLDERSCLFRQDHDDPQDPNFDSAESFASALDQIADLREFEDFEPEETEHLEHPLYQSILKQMDEHPIPCRILRTELVRVASDTEYLAKLHCVRLAFHHLFRDPMTSKWVSDTGRQILTDLMCLGDKDPKDFIVGYETMLEYLQDPVNWQRAEMELNLRGVKAMTFYDIVLDFIILDAFKDLDSPPGSVMAVIQNRFLSNGFKETALTTAVWSVLKAKKRMLTISNGFMAYFYLISEQISPLMAWGFFGSDENLKEVCYYFRNQVLEFLIDIFNFQKVRYTTVDVLSQDILKLMKERVSNINIKFMN</sequence>
<dbReference type="CDD" id="cd16027">
    <property type="entry name" value="SGSH"/>
    <property type="match status" value="1"/>
</dbReference>
<keyword evidence="8" id="KW-1133">Transmembrane helix</keyword>
<evidence type="ECO:0000256" key="7">
    <source>
        <dbReference type="ARBA" id="ARBA00022801"/>
    </source>
</evidence>
<keyword evidence="6" id="KW-1000">Mitochondrion outer membrane</keyword>
<comment type="cofactor">
    <cofactor evidence="1">
        <name>Ca(2+)</name>
        <dbReference type="ChEBI" id="CHEBI:29108"/>
    </cofactor>
</comment>